<dbReference type="InterPro" id="IPR013088">
    <property type="entry name" value="Znf_NHR/GATA"/>
</dbReference>
<evidence type="ECO:0000256" key="6">
    <source>
        <dbReference type="ARBA" id="ARBA00023163"/>
    </source>
</evidence>
<dbReference type="SMART" id="SM00430">
    <property type="entry name" value="HOLI"/>
    <property type="match status" value="1"/>
</dbReference>
<evidence type="ECO:0000256" key="1">
    <source>
        <dbReference type="ARBA" id="ARBA00022723"/>
    </source>
</evidence>
<dbReference type="PRINTS" id="PR00398">
    <property type="entry name" value="STRDHORMONER"/>
</dbReference>
<evidence type="ECO:0000256" key="7">
    <source>
        <dbReference type="ARBA" id="ARBA00023170"/>
    </source>
</evidence>
<keyword evidence="5" id="KW-0238">DNA-binding</keyword>
<sequence>MVCLFENKCVIDVRTRRFCPACRIKKCFSVGMNREMILDDSEKKKRMGKVIANRAKRDVTGSKSPMLTEIKTEADDTMIDLANGLNMLHEVERPPTPFGKAHANSNDIIFNHVPRERLSQDPRMYYQMSHEEQCLLNSITNVYKNTLGAMLEHGPYTEEKEYQKPVDLVNHSEIVVRKLIVFVKNLEDFKLLSQDDKMAALKACVMNTLLLRSTVFYIVERDAWITPNGEVPSSILRNATGFVSLHNHHVYYCRRVKSMALDDFSVYALLQALVVFDPAGANICNRVQMSSLQDRYLILLKHYFESIYSYEFAKEYYVSALDRLCDLKVLSEQHAQVLLQVNPVDVEPLMLEVLNLK</sequence>
<dbReference type="Pfam" id="PF00104">
    <property type="entry name" value="Hormone_recep"/>
    <property type="match status" value="1"/>
</dbReference>
<dbReference type="GO" id="GO:0045944">
    <property type="term" value="P:positive regulation of transcription by RNA polymerase II"/>
    <property type="evidence" value="ECO:0007669"/>
    <property type="project" value="TreeGrafter"/>
</dbReference>
<keyword evidence="6" id="KW-0804">Transcription</keyword>
<dbReference type="GO" id="GO:0000122">
    <property type="term" value="P:negative regulation of transcription by RNA polymerase II"/>
    <property type="evidence" value="ECO:0007669"/>
    <property type="project" value="TreeGrafter"/>
</dbReference>
<dbReference type="InterPro" id="IPR035500">
    <property type="entry name" value="NHR-like_dom_sf"/>
</dbReference>
<dbReference type="SUPFAM" id="SSF48508">
    <property type="entry name" value="Nuclear receptor ligand-binding domain"/>
    <property type="match status" value="1"/>
</dbReference>
<dbReference type="PANTHER" id="PTHR24082:SF283">
    <property type="entry name" value="NUCLEAR HORMONE RECEPTOR HR96"/>
    <property type="match status" value="1"/>
</dbReference>
<dbReference type="SUPFAM" id="SSF57716">
    <property type="entry name" value="Glucocorticoid receptor-like (DNA-binding domain)"/>
    <property type="match status" value="1"/>
</dbReference>
<dbReference type="InterPro" id="IPR001723">
    <property type="entry name" value="Nuclear_hrmn_rcpt"/>
</dbReference>
<evidence type="ECO:0000313" key="12">
    <source>
        <dbReference type="Proteomes" id="UP000762676"/>
    </source>
</evidence>
<dbReference type="GO" id="GO:0008270">
    <property type="term" value="F:zinc ion binding"/>
    <property type="evidence" value="ECO:0007669"/>
    <property type="project" value="UniProtKB-KW"/>
</dbReference>
<organism evidence="11 12">
    <name type="scientific">Elysia marginata</name>
    <dbReference type="NCBI Taxonomy" id="1093978"/>
    <lineage>
        <taxon>Eukaryota</taxon>
        <taxon>Metazoa</taxon>
        <taxon>Spiralia</taxon>
        <taxon>Lophotrochozoa</taxon>
        <taxon>Mollusca</taxon>
        <taxon>Gastropoda</taxon>
        <taxon>Heterobranchia</taxon>
        <taxon>Euthyneura</taxon>
        <taxon>Panpulmonata</taxon>
        <taxon>Sacoglossa</taxon>
        <taxon>Placobranchoidea</taxon>
        <taxon>Plakobranchidae</taxon>
        <taxon>Elysia</taxon>
    </lineage>
</organism>
<dbReference type="Pfam" id="PF00105">
    <property type="entry name" value="zf-C4"/>
    <property type="match status" value="1"/>
</dbReference>
<evidence type="ECO:0000256" key="2">
    <source>
        <dbReference type="ARBA" id="ARBA00022771"/>
    </source>
</evidence>
<dbReference type="SMART" id="SM00399">
    <property type="entry name" value="ZnF_C4"/>
    <property type="match status" value="1"/>
</dbReference>
<protein>
    <submittedName>
        <fullName evidence="11">Nuclear hormone receptor HR96-like isoform X2</fullName>
    </submittedName>
</protein>
<keyword evidence="7 11" id="KW-0675">Receptor</keyword>
<dbReference type="InterPro" id="IPR001628">
    <property type="entry name" value="Znf_hrmn_rcpt"/>
</dbReference>
<evidence type="ECO:0000256" key="5">
    <source>
        <dbReference type="ARBA" id="ARBA00023125"/>
    </source>
</evidence>
<comment type="caution">
    <text evidence="11">The sequence shown here is derived from an EMBL/GenBank/DDBJ whole genome shotgun (WGS) entry which is preliminary data.</text>
</comment>
<evidence type="ECO:0000313" key="11">
    <source>
        <dbReference type="EMBL" id="GFR58101.1"/>
    </source>
</evidence>
<dbReference type="Gene3D" id="1.10.565.10">
    <property type="entry name" value="Retinoid X Receptor"/>
    <property type="match status" value="1"/>
</dbReference>
<keyword evidence="3" id="KW-0862">Zinc</keyword>
<feature type="domain" description="Nuclear receptor" evidence="9">
    <location>
        <begin position="1"/>
        <end position="39"/>
    </location>
</feature>
<accession>A0AAV4ECH9</accession>
<reference evidence="11 12" key="1">
    <citation type="journal article" date="2021" name="Elife">
        <title>Chloroplast acquisition without the gene transfer in kleptoplastic sea slugs, Plakobranchus ocellatus.</title>
        <authorList>
            <person name="Maeda T."/>
            <person name="Takahashi S."/>
            <person name="Yoshida T."/>
            <person name="Shimamura S."/>
            <person name="Takaki Y."/>
            <person name="Nagai Y."/>
            <person name="Toyoda A."/>
            <person name="Suzuki Y."/>
            <person name="Arimoto A."/>
            <person name="Ishii H."/>
            <person name="Satoh N."/>
            <person name="Nishiyama T."/>
            <person name="Hasebe M."/>
            <person name="Maruyama T."/>
            <person name="Minagawa J."/>
            <person name="Obokata J."/>
            <person name="Shigenobu S."/>
        </authorList>
    </citation>
    <scope>NUCLEOTIDE SEQUENCE [LARGE SCALE GENOMIC DNA]</scope>
</reference>
<feature type="domain" description="NR LBD" evidence="10">
    <location>
        <begin position="131"/>
        <end position="357"/>
    </location>
</feature>
<keyword evidence="2" id="KW-0863">Zinc-finger</keyword>
<proteinExistence type="predicted"/>
<keyword evidence="4" id="KW-0805">Transcription regulation</keyword>
<name>A0AAV4ECH9_9GAST</name>
<dbReference type="AlphaFoldDB" id="A0AAV4ECH9"/>
<evidence type="ECO:0000259" key="9">
    <source>
        <dbReference type="PROSITE" id="PS51030"/>
    </source>
</evidence>
<keyword evidence="1" id="KW-0479">Metal-binding</keyword>
<dbReference type="GO" id="GO:0004879">
    <property type="term" value="F:nuclear receptor activity"/>
    <property type="evidence" value="ECO:0007669"/>
    <property type="project" value="TreeGrafter"/>
</dbReference>
<dbReference type="PANTHER" id="PTHR24082">
    <property type="entry name" value="NUCLEAR HORMONE RECEPTOR"/>
    <property type="match status" value="1"/>
</dbReference>
<dbReference type="GO" id="GO:0030154">
    <property type="term" value="P:cell differentiation"/>
    <property type="evidence" value="ECO:0007669"/>
    <property type="project" value="TreeGrafter"/>
</dbReference>
<evidence type="ECO:0000256" key="8">
    <source>
        <dbReference type="ARBA" id="ARBA00023242"/>
    </source>
</evidence>
<keyword evidence="12" id="KW-1185">Reference proteome</keyword>
<dbReference type="PROSITE" id="PS51843">
    <property type="entry name" value="NR_LBD"/>
    <property type="match status" value="1"/>
</dbReference>
<dbReference type="Gene3D" id="3.30.50.10">
    <property type="entry name" value="Erythroid Transcription Factor GATA-1, subunit A"/>
    <property type="match status" value="1"/>
</dbReference>
<gene>
    <name evidence="11" type="ORF">ElyMa_000020200</name>
</gene>
<keyword evidence="8" id="KW-0539">Nucleus</keyword>
<evidence type="ECO:0000259" key="10">
    <source>
        <dbReference type="PROSITE" id="PS51843"/>
    </source>
</evidence>
<dbReference type="GO" id="GO:0000978">
    <property type="term" value="F:RNA polymerase II cis-regulatory region sequence-specific DNA binding"/>
    <property type="evidence" value="ECO:0007669"/>
    <property type="project" value="TreeGrafter"/>
</dbReference>
<evidence type="ECO:0000256" key="4">
    <source>
        <dbReference type="ARBA" id="ARBA00023015"/>
    </source>
</evidence>
<dbReference type="PROSITE" id="PS51030">
    <property type="entry name" value="NUCLEAR_REC_DBD_2"/>
    <property type="match status" value="1"/>
</dbReference>
<evidence type="ECO:0000256" key="3">
    <source>
        <dbReference type="ARBA" id="ARBA00022833"/>
    </source>
</evidence>
<dbReference type="InterPro" id="IPR000536">
    <property type="entry name" value="Nucl_hrmn_rcpt_lig-bd"/>
</dbReference>
<dbReference type="EMBL" id="BMAT01000033">
    <property type="protein sequence ID" value="GFR58101.1"/>
    <property type="molecule type" value="Genomic_DNA"/>
</dbReference>
<dbReference type="Proteomes" id="UP000762676">
    <property type="component" value="Unassembled WGS sequence"/>
</dbReference>
<dbReference type="InterPro" id="IPR050234">
    <property type="entry name" value="Nuclear_hormone_rcpt_NR1"/>
</dbReference>